<reference evidence="1" key="1">
    <citation type="submission" date="2014-11" db="EMBL/GenBank/DDBJ databases">
        <authorList>
            <person name="Amaro Gonzalez C."/>
        </authorList>
    </citation>
    <scope>NUCLEOTIDE SEQUENCE</scope>
</reference>
<protein>
    <submittedName>
        <fullName evidence="1">Uncharacterized protein</fullName>
    </submittedName>
</protein>
<sequence length="61" mass="7163">MLITQSNLVFFVAFPYTFKIKYCLVLQLYSISSFNTIFFNGFFPIFSKFETANHIHRSILG</sequence>
<organism evidence="1">
    <name type="scientific">Anguilla anguilla</name>
    <name type="common">European freshwater eel</name>
    <name type="synonym">Muraena anguilla</name>
    <dbReference type="NCBI Taxonomy" id="7936"/>
    <lineage>
        <taxon>Eukaryota</taxon>
        <taxon>Metazoa</taxon>
        <taxon>Chordata</taxon>
        <taxon>Craniata</taxon>
        <taxon>Vertebrata</taxon>
        <taxon>Euteleostomi</taxon>
        <taxon>Actinopterygii</taxon>
        <taxon>Neopterygii</taxon>
        <taxon>Teleostei</taxon>
        <taxon>Anguilliformes</taxon>
        <taxon>Anguillidae</taxon>
        <taxon>Anguilla</taxon>
    </lineage>
</organism>
<reference evidence="1" key="2">
    <citation type="journal article" date="2015" name="Fish Shellfish Immunol.">
        <title>Early steps in the European eel (Anguilla anguilla)-Vibrio vulnificus interaction in the gills: Role of the RtxA13 toxin.</title>
        <authorList>
            <person name="Callol A."/>
            <person name="Pajuelo D."/>
            <person name="Ebbesson L."/>
            <person name="Teles M."/>
            <person name="MacKenzie S."/>
            <person name="Amaro C."/>
        </authorList>
    </citation>
    <scope>NUCLEOTIDE SEQUENCE</scope>
</reference>
<evidence type="ECO:0000313" key="1">
    <source>
        <dbReference type="EMBL" id="JAH34962.1"/>
    </source>
</evidence>
<accession>A0A0E9S190</accession>
<proteinExistence type="predicted"/>
<name>A0A0E9S190_ANGAN</name>
<dbReference type="AlphaFoldDB" id="A0A0E9S190"/>
<dbReference type="EMBL" id="GBXM01073615">
    <property type="protein sequence ID" value="JAH34962.1"/>
    <property type="molecule type" value="Transcribed_RNA"/>
</dbReference>